<evidence type="ECO:0000256" key="5">
    <source>
        <dbReference type="ARBA" id="ARBA00023002"/>
    </source>
</evidence>
<dbReference type="EC" id="1.3.99.-" evidence="10"/>
<dbReference type="InterPro" id="IPR006091">
    <property type="entry name" value="Acyl-CoA_Oxase/DH_mid-dom"/>
</dbReference>
<keyword evidence="5 6" id="KW-0560">Oxidoreductase</keyword>
<dbReference type="InterPro" id="IPR009075">
    <property type="entry name" value="AcylCo_DH/oxidase_C"/>
</dbReference>
<comment type="cofactor">
    <cofactor evidence="1 6">
        <name>FAD</name>
        <dbReference type="ChEBI" id="CHEBI:57692"/>
    </cofactor>
</comment>
<evidence type="ECO:0000256" key="2">
    <source>
        <dbReference type="ARBA" id="ARBA00009347"/>
    </source>
</evidence>
<dbReference type="PROSITE" id="PS00073">
    <property type="entry name" value="ACYL_COA_DH_2"/>
    <property type="match status" value="1"/>
</dbReference>
<dbReference type="InterPro" id="IPR037069">
    <property type="entry name" value="AcylCoA_DH/ox_N_sf"/>
</dbReference>
<reference evidence="10" key="1">
    <citation type="journal article" date="2022" name="Int. J. Syst. Evol. Microbiol.">
        <title>Pseudomonas aegrilactucae sp. nov. and Pseudomonas morbosilactucae sp. nov., pathogens causing bacterial rot of lettuce in Japan.</title>
        <authorList>
            <person name="Sawada H."/>
            <person name="Fujikawa T."/>
            <person name="Satou M."/>
        </authorList>
    </citation>
    <scope>NUCLEOTIDE SEQUENCE</scope>
    <source>
        <strain evidence="10">0166_1</strain>
    </source>
</reference>
<dbReference type="InterPro" id="IPR036250">
    <property type="entry name" value="AcylCo_DH-like_C"/>
</dbReference>
<protein>
    <submittedName>
        <fullName evidence="10">Acyl-CoA dehydrogenase</fullName>
        <ecNumber evidence="10">1.3.99.-</ecNumber>
    </submittedName>
</protein>
<feature type="domain" description="Acyl-CoA oxidase/dehydrogenase middle" evidence="8">
    <location>
        <begin position="124"/>
        <end position="217"/>
    </location>
</feature>
<comment type="similarity">
    <text evidence="2 6">Belongs to the acyl-CoA dehydrogenase family.</text>
</comment>
<dbReference type="FunFam" id="2.40.110.10:FF:000002">
    <property type="entry name" value="Acyl-CoA dehydrogenase fadE12"/>
    <property type="match status" value="1"/>
</dbReference>
<name>A0A9E7BZU7_9ACTN</name>
<dbReference type="Gene3D" id="2.40.110.10">
    <property type="entry name" value="Butyryl-CoA Dehydrogenase, subunit A, domain 2"/>
    <property type="match status" value="1"/>
</dbReference>
<feature type="domain" description="Acyl-CoA dehydrogenase/oxidase C-terminal" evidence="7">
    <location>
        <begin position="230"/>
        <end position="377"/>
    </location>
</feature>
<dbReference type="InterPro" id="IPR009100">
    <property type="entry name" value="AcylCoA_DH/oxidase_NM_dom_sf"/>
</dbReference>
<dbReference type="InterPro" id="IPR006089">
    <property type="entry name" value="Acyl-CoA_DH_CS"/>
</dbReference>
<accession>A0A9E7BZU7</accession>
<sequence length="386" mass="42366">MRRTIFDDEHDDFRDAVKTFIAREVVPHHERWREDRLVSRDMWLAAGRQGLLGISIPAEHGGAGTEDFRFNAVLTEELARAGLALASSVGIHTDVVAPYLVECTTEEQRGRWLPGFCSGEIVTAIGMTEPGAGSDLASMRTTARRDGDGWVLNGSKTFITNGTAADLVVVAARTGSGPREITLFAIEEGVEGFTRGRKLHKVGQPEADTAELFFEDVHLGGEQVVGELHGGFTTMMRHLPQERLHSACANIAHAAGALEQTLEYAKERQAFGQAIGTFQHSRFLLAELVTEIEVTQTFIDRCVAEYVTGTLPDVETAKAKWWSAQVQNRVIDACVQLHGGYGYMDEYPVARAWADARVTKIWAGSNEIMKEVIGRSLGLGQARRVS</sequence>
<dbReference type="PANTHER" id="PTHR43884">
    <property type="entry name" value="ACYL-COA DEHYDROGENASE"/>
    <property type="match status" value="1"/>
</dbReference>
<keyword evidence="4 6" id="KW-0274">FAD</keyword>
<dbReference type="KEGG" id="sbae:DSM104329_01254"/>
<dbReference type="Gene3D" id="1.20.140.10">
    <property type="entry name" value="Butyryl-CoA Dehydrogenase, subunit A, domain 3"/>
    <property type="match status" value="1"/>
</dbReference>
<evidence type="ECO:0000313" key="10">
    <source>
        <dbReference type="EMBL" id="UGS34872.1"/>
    </source>
</evidence>
<keyword evidence="11" id="KW-1185">Reference proteome</keyword>
<dbReference type="Proteomes" id="UP001162834">
    <property type="component" value="Chromosome"/>
</dbReference>
<dbReference type="RefSeq" id="WP_259314538.1">
    <property type="nucleotide sequence ID" value="NZ_CP087164.1"/>
</dbReference>
<gene>
    <name evidence="10" type="primary">acdA_4</name>
    <name evidence="10" type="ORF">DSM104329_01254</name>
</gene>
<dbReference type="FunFam" id="1.20.140.10:FF:000001">
    <property type="entry name" value="Acyl-CoA dehydrogenase"/>
    <property type="match status" value="1"/>
</dbReference>
<evidence type="ECO:0000313" key="11">
    <source>
        <dbReference type="Proteomes" id="UP001162834"/>
    </source>
</evidence>
<keyword evidence="3 6" id="KW-0285">Flavoprotein</keyword>
<dbReference type="InterPro" id="IPR046373">
    <property type="entry name" value="Acyl-CoA_Oxase/DH_mid-dom_sf"/>
</dbReference>
<dbReference type="Pfam" id="PF02771">
    <property type="entry name" value="Acyl-CoA_dh_N"/>
    <property type="match status" value="1"/>
</dbReference>
<organism evidence="10 11">
    <name type="scientific">Capillimicrobium parvum</name>
    <dbReference type="NCBI Taxonomy" id="2884022"/>
    <lineage>
        <taxon>Bacteria</taxon>
        <taxon>Bacillati</taxon>
        <taxon>Actinomycetota</taxon>
        <taxon>Thermoleophilia</taxon>
        <taxon>Solirubrobacterales</taxon>
        <taxon>Capillimicrobiaceae</taxon>
        <taxon>Capillimicrobium</taxon>
    </lineage>
</organism>
<evidence type="ECO:0000259" key="9">
    <source>
        <dbReference type="Pfam" id="PF02771"/>
    </source>
</evidence>
<dbReference type="SUPFAM" id="SSF56645">
    <property type="entry name" value="Acyl-CoA dehydrogenase NM domain-like"/>
    <property type="match status" value="1"/>
</dbReference>
<dbReference type="InterPro" id="IPR013786">
    <property type="entry name" value="AcylCoA_DH/ox_N"/>
</dbReference>
<evidence type="ECO:0000256" key="6">
    <source>
        <dbReference type="RuleBase" id="RU362125"/>
    </source>
</evidence>
<feature type="domain" description="Acyl-CoA dehydrogenase/oxidase N-terminal" evidence="9">
    <location>
        <begin position="8"/>
        <end position="120"/>
    </location>
</feature>
<dbReference type="Pfam" id="PF02770">
    <property type="entry name" value="Acyl-CoA_dh_M"/>
    <property type="match status" value="1"/>
</dbReference>
<evidence type="ECO:0000259" key="8">
    <source>
        <dbReference type="Pfam" id="PF02770"/>
    </source>
</evidence>
<dbReference type="AlphaFoldDB" id="A0A9E7BZU7"/>
<dbReference type="PANTHER" id="PTHR43884:SF12">
    <property type="entry name" value="ISOVALERYL-COA DEHYDROGENASE, MITOCHONDRIAL-RELATED"/>
    <property type="match status" value="1"/>
</dbReference>
<dbReference type="GO" id="GO:0050660">
    <property type="term" value="F:flavin adenine dinucleotide binding"/>
    <property type="evidence" value="ECO:0007669"/>
    <property type="project" value="InterPro"/>
</dbReference>
<evidence type="ECO:0000256" key="4">
    <source>
        <dbReference type="ARBA" id="ARBA00022827"/>
    </source>
</evidence>
<dbReference type="GO" id="GO:0003995">
    <property type="term" value="F:acyl-CoA dehydrogenase activity"/>
    <property type="evidence" value="ECO:0007669"/>
    <property type="project" value="InterPro"/>
</dbReference>
<dbReference type="SUPFAM" id="SSF47203">
    <property type="entry name" value="Acyl-CoA dehydrogenase C-terminal domain-like"/>
    <property type="match status" value="1"/>
</dbReference>
<dbReference type="PROSITE" id="PS00072">
    <property type="entry name" value="ACYL_COA_DH_1"/>
    <property type="match status" value="1"/>
</dbReference>
<evidence type="ECO:0000259" key="7">
    <source>
        <dbReference type="Pfam" id="PF00441"/>
    </source>
</evidence>
<evidence type="ECO:0000256" key="1">
    <source>
        <dbReference type="ARBA" id="ARBA00001974"/>
    </source>
</evidence>
<dbReference type="Gene3D" id="1.10.540.10">
    <property type="entry name" value="Acyl-CoA dehydrogenase/oxidase, N-terminal domain"/>
    <property type="match status" value="1"/>
</dbReference>
<dbReference type="EMBL" id="CP087164">
    <property type="protein sequence ID" value="UGS34872.1"/>
    <property type="molecule type" value="Genomic_DNA"/>
</dbReference>
<evidence type="ECO:0000256" key="3">
    <source>
        <dbReference type="ARBA" id="ARBA00022630"/>
    </source>
</evidence>
<dbReference type="Pfam" id="PF00441">
    <property type="entry name" value="Acyl-CoA_dh_1"/>
    <property type="match status" value="1"/>
</dbReference>
<proteinExistence type="inferred from homology"/>